<evidence type="ECO:0000259" key="5">
    <source>
        <dbReference type="Pfam" id="PF23138"/>
    </source>
</evidence>
<evidence type="ECO:0000256" key="1">
    <source>
        <dbReference type="ARBA" id="ARBA00004412"/>
    </source>
</evidence>
<sequence>MNSVQQIDELVKEYLLFRGFSNTFRSFEQECRNDRDKGFQAEKIIDELYSFITKSDINGLLDYWKYLNQRYFSRLDARFLGSIQQKREDIVFEFFKTFGTELSGNVEWSKWFGLPFSKNPAADPNFEAYFTKQWLETLTNSSTRD</sequence>
<evidence type="ECO:0000256" key="3">
    <source>
        <dbReference type="ARBA" id="ARBA00006128"/>
    </source>
</evidence>
<dbReference type="InterPro" id="IPR039724">
    <property type="entry name" value="WDR91"/>
</dbReference>
<dbReference type="InterPro" id="IPR006594">
    <property type="entry name" value="LisH"/>
</dbReference>
<dbReference type="OrthoDB" id="193023at2759"/>
<comment type="subcellular location">
    <subcellularLocation>
        <location evidence="1">Early endosome</location>
    </subcellularLocation>
    <subcellularLocation>
        <location evidence="2">Late endosome</location>
    </subcellularLocation>
</comment>
<dbReference type="Proteomes" id="UP000789706">
    <property type="component" value="Unassembled WGS sequence"/>
</dbReference>
<name>A0A9N8WMG3_9GLOM</name>
<dbReference type="GO" id="GO:0051898">
    <property type="term" value="P:negative regulation of phosphatidylinositol 3-kinase/protein kinase B signal transduction"/>
    <property type="evidence" value="ECO:0007669"/>
    <property type="project" value="InterPro"/>
</dbReference>
<dbReference type="InterPro" id="IPR048957">
    <property type="entry name" value="ARMC9_LisH"/>
</dbReference>
<evidence type="ECO:0000256" key="4">
    <source>
        <dbReference type="ARBA" id="ARBA00022753"/>
    </source>
</evidence>
<evidence type="ECO:0000313" key="7">
    <source>
        <dbReference type="Proteomes" id="UP000789706"/>
    </source>
</evidence>
<dbReference type="PANTHER" id="PTHR13083:SF3">
    <property type="entry name" value="WD REPEAT-CONTAINING PROTEIN 91"/>
    <property type="match status" value="1"/>
</dbReference>
<dbReference type="InterPro" id="IPR056327">
    <property type="entry name" value="ARMC9_CTLH-like_dom"/>
</dbReference>
<protein>
    <submittedName>
        <fullName evidence="6">9329_t:CDS:1</fullName>
    </submittedName>
</protein>
<organism evidence="6 7">
    <name type="scientific">Diversispora eburnea</name>
    <dbReference type="NCBI Taxonomy" id="1213867"/>
    <lineage>
        <taxon>Eukaryota</taxon>
        <taxon>Fungi</taxon>
        <taxon>Fungi incertae sedis</taxon>
        <taxon>Mucoromycota</taxon>
        <taxon>Glomeromycotina</taxon>
        <taxon>Glomeromycetes</taxon>
        <taxon>Diversisporales</taxon>
        <taxon>Diversisporaceae</taxon>
        <taxon>Diversispora</taxon>
    </lineage>
</organism>
<dbReference type="GO" id="GO:0141039">
    <property type="term" value="F:phosphatidylinositol 3-kinase inhibitor activity"/>
    <property type="evidence" value="ECO:0007669"/>
    <property type="project" value="InterPro"/>
</dbReference>
<reference evidence="6" key="1">
    <citation type="submission" date="2021-06" db="EMBL/GenBank/DDBJ databases">
        <authorList>
            <person name="Kallberg Y."/>
            <person name="Tangrot J."/>
            <person name="Rosling A."/>
        </authorList>
    </citation>
    <scope>NUCLEOTIDE SEQUENCE</scope>
    <source>
        <strain evidence="6">AZ414A</strain>
    </source>
</reference>
<keyword evidence="4" id="KW-0967">Endosome</keyword>
<dbReference type="PROSITE" id="PS50896">
    <property type="entry name" value="LISH"/>
    <property type="match status" value="1"/>
</dbReference>
<keyword evidence="7" id="KW-1185">Reference proteome</keyword>
<dbReference type="GO" id="GO:0031901">
    <property type="term" value="C:early endosome membrane"/>
    <property type="evidence" value="ECO:0007669"/>
    <property type="project" value="TreeGrafter"/>
</dbReference>
<gene>
    <name evidence="6" type="ORF">DEBURN_LOCUS4330</name>
</gene>
<accession>A0A9N8WMG3</accession>
<feature type="domain" description="ARMC9 CTLH-like" evidence="5">
    <location>
        <begin position="90"/>
        <end position="141"/>
    </location>
</feature>
<comment type="caution">
    <text evidence="6">The sequence shown here is derived from an EMBL/GenBank/DDBJ whole genome shotgun (WGS) entry which is preliminary data.</text>
</comment>
<comment type="similarity">
    <text evidence="3">Belongs to the WD repeat WDR91 family.</text>
</comment>
<dbReference type="EMBL" id="CAJVPK010000323">
    <property type="protein sequence ID" value="CAG8494074.1"/>
    <property type="molecule type" value="Genomic_DNA"/>
</dbReference>
<dbReference type="AlphaFoldDB" id="A0A9N8WMG3"/>
<dbReference type="Pfam" id="PF21051">
    <property type="entry name" value="ARMC9_LisH"/>
    <property type="match status" value="1"/>
</dbReference>
<evidence type="ECO:0000313" key="6">
    <source>
        <dbReference type="EMBL" id="CAG8494074.1"/>
    </source>
</evidence>
<dbReference type="PANTHER" id="PTHR13083">
    <property type="entry name" value="WD REPEAT-CONTAINING PROTEIN 91"/>
    <property type="match status" value="1"/>
</dbReference>
<dbReference type="GO" id="GO:0045022">
    <property type="term" value="P:early endosome to late endosome transport"/>
    <property type="evidence" value="ECO:0007669"/>
    <property type="project" value="InterPro"/>
</dbReference>
<proteinExistence type="inferred from homology"/>
<evidence type="ECO:0000256" key="2">
    <source>
        <dbReference type="ARBA" id="ARBA00004603"/>
    </source>
</evidence>
<dbReference type="GO" id="GO:0031902">
    <property type="term" value="C:late endosome membrane"/>
    <property type="evidence" value="ECO:0007669"/>
    <property type="project" value="TreeGrafter"/>
</dbReference>
<dbReference type="Pfam" id="PF23138">
    <property type="entry name" value="CTLH_Armc9"/>
    <property type="match status" value="1"/>
</dbReference>